<keyword evidence="2 4" id="KW-0479">Metal-binding</keyword>
<dbReference type="PANTHER" id="PTHR30600:SF9">
    <property type="entry name" value="BLR7738 PROTEIN"/>
    <property type="match status" value="1"/>
</dbReference>
<keyword evidence="3 4" id="KW-0408">Iron</keyword>
<dbReference type="EMBL" id="CAJNBJ010000001">
    <property type="protein sequence ID" value="CAE6701055.1"/>
    <property type="molecule type" value="Genomic_DNA"/>
</dbReference>
<evidence type="ECO:0000256" key="2">
    <source>
        <dbReference type="ARBA" id="ARBA00022723"/>
    </source>
</evidence>
<dbReference type="InterPro" id="IPR009056">
    <property type="entry name" value="Cyt_c-like_dom"/>
</dbReference>
<dbReference type="Gene3D" id="1.10.760.10">
    <property type="entry name" value="Cytochrome c-like domain"/>
    <property type="match status" value="1"/>
</dbReference>
<dbReference type="NCBIfam" id="NF040606">
    <property type="entry name" value="CytoC_perox"/>
    <property type="match status" value="1"/>
</dbReference>
<evidence type="ECO:0000256" key="1">
    <source>
        <dbReference type="ARBA" id="ARBA00022617"/>
    </source>
</evidence>
<feature type="domain" description="Cytochrome c" evidence="6">
    <location>
        <begin position="342"/>
        <end position="486"/>
    </location>
</feature>
<proteinExistence type="predicted"/>
<accession>A0ABM8QJT8</accession>
<dbReference type="PROSITE" id="PS51007">
    <property type="entry name" value="CYTC"/>
    <property type="match status" value="2"/>
</dbReference>
<evidence type="ECO:0000256" key="4">
    <source>
        <dbReference type="PROSITE-ProRule" id="PRU00433"/>
    </source>
</evidence>
<feature type="domain" description="Cytochrome c" evidence="6">
    <location>
        <begin position="96"/>
        <end position="197"/>
    </location>
</feature>
<dbReference type="InterPro" id="IPR036909">
    <property type="entry name" value="Cyt_c-like_dom_sf"/>
</dbReference>
<feature type="chain" id="PRO_5047320790" description="Cytochrome c domain-containing protein" evidence="5">
    <location>
        <begin position="26"/>
        <end position="592"/>
    </location>
</feature>
<dbReference type="InterPro" id="IPR051395">
    <property type="entry name" value="Cytochrome_c_Peroxidase/MauG"/>
</dbReference>
<evidence type="ECO:0000313" key="7">
    <source>
        <dbReference type="EMBL" id="CAE6701055.1"/>
    </source>
</evidence>
<dbReference type="Pfam" id="PF21419">
    <property type="entry name" value="RoxA-like_Cyt-c"/>
    <property type="match status" value="1"/>
</dbReference>
<gene>
    <name evidence="7" type="ORF">NSPZN2_10737</name>
</gene>
<reference evidence="7 8" key="1">
    <citation type="submission" date="2021-02" db="EMBL/GenBank/DDBJ databases">
        <authorList>
            <person name="Han P."/>
        </authorList>
    </citation>
    <scope>NUCLEOTIDE SEQUENCE [LARGE SCALE GENOMIC DNA]</scope>
    <source>
        <strain evidence="7">Candidatus Nitrospira sp. ZN2</strain>
    </source>
</reference>
<evidence type="ECO:0000256" key="3">
    <source>
        <dbReference type="ARBA" id="ARBA00023004"/>
    </source>
</evidence>
<dbReference type="SUPFAM" id="SSF46626">
    <property type="entry name" value="Cytochrome c"/>
    <property type="match status" value="1"/>
</dbReference>
<protein>
    <recommendedName>
        <fullName evidence="6">Cytochrome c domain-containing protein</fullName>
    </recommendedName>
</protein>
<dbReference type="PANTHER" id="PTHR30600">
    <property type="entry name" value="CYTOCHROME C PEROXIDASE-RELATED"/>
    <property type="match status" value="1"/>
</dbReference>
<evidence type="ECO:0000256" key="5">
    <source>
        <dbReference type="SAM" id="SignalP"/>
    </source>
</evidence>
<dbReference type="InterPro" id="IPR047758">
    <property type="entry name" value="CytoC_perox"/>
</dbReference>
<feature type="signal peptide" evidence="5">
    <location>
        <begin position="1"/>
        <end position="25"/>
    </location>
</feature>
<comment type="caution">
    <text evidence="7">The sequence shown here is derived from an EMBL/GenBank/DDBJ whole genome shotgun (WGS) entry which is preliminary data.</text>
</comment>
<sequence>MPIRLSRTLVLTTLLLTLSPLHCRAIDPVSPPNTTRALNQGLSDQELQQWYHLSAGTQLIPYDWLIALEDESLTKMFAATGLVADPDHIDKLPVGFAKTEGPNISVPQAGFTCSFCHTTQFSYKGQRIKIEGGPSLQYNARFLSALIQRLGALIPPDLSAFLQTLKEQAPPEPFKTFATRVLTSRGEAVTAYTLTKLAQDVRMHTHGLISRSGRDLSPEQWGPGRFDALGRGGNMVFTMLHPDNLRPANAPVSIPPLWGVWEYDWVQWAGSIQHPLARNIGQVIGVNAGLFNWARPGAAIPSDKNGLFRSSVNVDSLTTLEELARRLPPPQWPSAFPPINRELAARGKDLYHGNRAKGIPNLCAHCHVPARISGSSDGGPSLQITMVPLQEIGTDPLYLENFSQRTVDTSFLGRGRISAREASEYVTSELMAVNNATNAPVYRNRPNIWRDKAQYIARPHVAVWATAPYLHNGSIPNLYELLSPARERRVCFALSPNMEFDTEKVGFVVEDCTGLPPSPSQPARFEFKTVLPGNSNRGHEFTDTPDCDSAKGNGVLGCELPVNDRWAIIEYLKTCDLDRLVLPNTPACRNLD</sequence>
<name>A0ABM8QJT8_9BACT</name>
<evidence type="ECO:0000259" key="6">
    <source>
        <dbReference type="PROSITE" id="PS51007"/>
    </source>
</evidence>
<evidence type="ECO:0000313" key="8">
    <source>
        <dbReference type="Proteomes" id="UP000675880"/>
    </source>
</evidence>
<organism evidence="7 8">
    <name type="scientific">Nitrospira defluvii</name>
    <dbReference type="NCBI Taxonomy" id="330214"/>
    <lineage>
        <taxon>Bacteria</taxon>
        <taxon>Pseudomonadati</taxon>
        <taxon>Nitrospirota</taxon>
        <taxon>Nitrospiria</taxon>
        <taxon>Nitrospirales</taxon>
        <taxon>Nitrospiraceae</taxon>
        <taxon>Nitrospira</taxon>
    </lineage>
</organism>
<keyword evidence="8" id="KW-1185">Reference proteome</keyword>
<keyword evidence="5" id="KW-0732">Signal</keyword>
<dbReference type="RefSeq" id="WP_213040586.1">
    <property type="nucleotide sequence ID" value="NZ_CAJNBJ010000001.1"/>
</dbReference>
<dbReference type="Proteomes" id="UP000675880">
    <property type="component" value="Unassembled WGS sequence"/>
</dbReference>
<keyword evidence="1 4" id="KW-0349">Heme</keyword>